<reference evidence="2 3" key="1">
    <citation type="submission" date="2020-09" db="EMBL/GenBank/DDBJ databases">
        <title>Co-existence of a novel multidrug-resistance efflux pump with carbapenem resistance gene blaVIM-2 in one megaplasmid in Pseudomonas putida.</title>
        <authorList>
            <person name="Peng K."/>
            <person name="Li R."/>
        </authorList>
    </citation>
    <scope>NUCLEOTIDE SEQUENCE [LARGE SCALE GENOMIC DNA]</scope>
    <source>
        <strain evidence="2 3">ZXPA-20</strain>
    </source>
</reference>
<dbReference type="Proteomes" id="UP000516786">
    <property type="component" value="Chromosome"/>
</dbReference>
<dbReference type="AlphaFoldDB" id="A0ABD7BMQ0"/>
<evidence type="ECO:0000256" key="1">
    <source>
        <dbReference type="SAM" id="Coils"/>
    </source>
</evidence>
<name>A0ABD7BMQ0_PSEPU</name>
<proteinExistence type="predicted"/>
<sequence length="334" mass="39652">MLKWLSSISRDFRIHLDWPRFEESERYRYVTEAYDQFPTEVMEADLAERLKRVQDEAAAKFNTDRDRLEGAITALQPKVTEAKRLVRLFQRDYRAELEALYAEKDRLRVEMQLTREEKSSEYDSLEELHEEKKDLYKKRHELQDEINSWYAQANRSRVLLGKKNREIPKYSIFGISQNSLQSAKSDRDVVIKKIKRVKEEIDEANSDIYALNKALEQMGEKFGQTKQRIVDTKQDRTEFFDLRASGKTLKALKSDQEDVACELARLRTSAVSLEEERTNFILDAENGYGVQALRTELNNRIETRVAHLRAYDLPEQQMRRKLRHREQWLLEHSK</sequence>
<organism evidence="2 3">
    <name type="scientific">Pseudomonas putida</name>
    <name type="common">Arthrobacter siderocapsulatus</name>
    <dbReference type="NCBI Taxonomy" id="303"/>
    <lineage>
        <taxon>Bacteria</taxon>
        <taxon>Pseudomonadati</taxon>
        <taxon>Pseudomonadota</taxon>
        <taxon>Gammaproteobacteria</taxon>
        <taxon>Pseudomonadales</taxon>
        <taxon>Pseudomonadaceae</taxon>
        <taxon>Pseudomonas</taxon>
    </lineage>
</organism>
<gene>
    <name evidence="2" type="ORF">ID616_14555</name>
</gene>
<feature type="coiled-coil region" evidence="1">
    <location>
        <begin position="90"/>
        <end position="145"/>
    </location>
</feature>
<evidence type="ECO:0000313" key="3">
    <source>
        <dbReference type="Proteomes" id="UP000516786"/>
    </source>
</evidence>
<dbReference type="EMBL" id="CP061723">
    <property type="protein sequence ID" value="QOD00827.1"/>
    <property type="molecule type" value="Genomic_DNA"/>
</dbReference>
<feature type="coiled-coil region" evidence="1">
    <location>
        <begin position="180"/>
        <end position="221"/>
    </location>
</feature>
<evidence type="ECO:0000313" key="2">
    <source>
        <dbReference type="EMBL" id="QOD00827.1"/>
    </source>
</evidence>
<protein>
    <submittedName>
        <fullName evidence="2">Uncharacterized protein</fullName>
    </submittedName>
</protein>
<dbReference type="RefSeq" id="WP_191087783.1">
    <property type="nucleotide sequence ID" value="NZ_CP061723.1"/>
</dbReference>
<keyword evidence="1" id="KW-0175">Coiled coil</keyword>
<accession>A0ABD7BMQ0</accession>